<evidence type="ECO:0000256" key="1">
    <source>
        <dbReference type="SAM" id="Phobius"/>
    </source>
</evidence>
<evidence type="ECO:0000313" key="4">
    <source>
        <dbReference type="Proteomes" id="UP000244867"/>
    </source>
</evidence>
<proteinExistence type="predicted"/>
<feature type="domain" description="Putative Flp pilus-assembly TadG-like N-terminal" evidence="2">
    <location>
        <begin position="8"/>
        <end position="53"/>
    </location>
</feature>
<keyword evidence="1" id="KW-0472">Membrane</keyword>
<dbReference type="Proteomes" id="UP000244867">
    <property type="component" value="Unassembled WGS sequence"/>
</dbReference>
<keyword evidence="1" id="KW-1133">Transmembrane helix</keyword>
<dbReference type="Pfam" id="PF13400">
    <property type="entry name" value="Tad"/>
    <property type="match status" value="1"/>
</dbReference>
<comment type="caution">
    <text evidence="3">The sequence shown here is derived from an EMBL/GenBank/DDBJ whole genome shotgun (WGS) entry which is preliminary data.</text>
</comment>
<name>A0A2R7YXD5_9ACTN</name>
<gene>
    <name evidence="3" type="ORF">C7S10_11770</name>
</gene>
<dbReference type="RefSeq" id="WP_108344616.1">
    <property type="nucleotide sequence ID" value="NZ_PYXZ01000004.1"/>
</dbReference>
<reference evidence="3 4" key="1">
    <citation type="submission" date="2018-03" db="EMBL/GenBank/DDBJ databases">
        <authorList>
            <person name="Keele B.F."/>
        </authorList>
    </citation>
    <scope>NUCLEOTIDE SEQUENCE [LARGE SCALE GENOMIC DNA]</scope>
    <source>
        <strain evidence="3 4">IB-3</strain>
    </source>
</reference>
<feature type="transmembrane region" description="Helical" evidence="1">
    <location>
        <begin position="12"/>
        <end position="36"/>
    </location>
</feature>
<protein>
    <recommendedName>
        <fullName evidence="2">Putative Flp pilus-assembly TadG-like N-terminal domain-containing protein</fullName>
    </recommendedName>
</protein>
<dbReference type="EMBL" id="PYXZ01000004">
    <property type="protein sequence ID" value="PUA81048.1"/>
    <property type="molecule type" value="Genomic_DNA"/>
</dbReference>
<keyword evidence="1" id="KW-0812">Transmembrane</keyword>
<dbReference type="OrthoDB" id="3789668at2"/>
<sequence length="145" mass="14891">MRSRDERGSTIPLLVGLAAVLLMGVALVINASAAYLQRQSLDTLADGAALRGADLGAAGTYEGGLDAERLLQEKGAVQKVVQAYLVSVGADRTYPGIEVDARVNAVDRSVTVVLTAPLDLPMHIPGSPAQPVVGASSTAAVTIQQ</sequence>
<accession>A0A2R7YXD5</accession>
<organism evidence="3 4">
    <name type="scientific">Nocardioides currus</name>
    <dbReference type="NCBI Taxonomy" id="2133958"/>
    <lineage>
        <taxon>Bacteria</taxon>
        <taxon>Bacillati</taxon>
        <taxon>Actinomycetota</taxon>
        <taxon>Actinomycetes</taxon>
        <taxon>Propionibacteriales</taxon>
        <taxon>Nocardioidaceae</taxon>
        <taxon>Nocardioides</taxon>
    </lineage>
</organism>
<dbReference type="AlphaFoldDB" id="A0A2R7YXD5"/>
<evidence type="ECO:0000259" key="2">
    <source>
        <dbReference type="Pfam" id="PF13400"/>
    </source>
</evidence>
<dbReference type="InterPro" id="IPR028087">
    <property type="entry name" value="Tad_N"/>
</dbReference>
<keyword evidence="4" id="KW-1185">Reference proteome</keyword>
<evidence type="ECO:0000313" key="3">
    <source>
        <dbReference type="EMBL" id="PUA81048.1"/>
    </source>
</evidence>